<dbReference type="PANTHER" id="PTHR13192">
    <property type="entry name" value="MY011 PROTEIN"/>
    <property type="match status" value="1"/>
</dbReference>
<gene>
    <name evidence="1" type="ORF">PYX00_008655</name>
</gene>
<dbReference type="InterPro" id="IPR019362">
    <property type="entry name" value="MMADHC"/>
</dbReference>
<protein>
    <recommendedName>
        <fullName evidence="2">Methylmalonic aciduria and homocystinuria type D homolog, mitochondrial</fullName>
    </recommendedName>
</protein>
<comment type="caution">
    <text evidence="1">The sequence shown here is derived from an EMBL/GenBank/DDBJ whole genome shotgun (WGS) entry which is preliminary data.</text>
</comment>
<organism evidence="1">
    <name type="scientific">Menopon gallinae</name>
    <name type="common">poultry shaft louse</name>
    <dbReference type="NCBI Taxonomy" id="328185"/>
    <lineage>
        <taxon>Eukaryota</taxon>
        <taxon>Metazoa</taxon>
        <taxon>Ecdysozoa</taxon>
        <taxon>Arthropoda</taxon>
        <taxon>Hexapoda</taxon>
        <taxon>Insecta</taxon>
        <taxon>Pterygota</taxon>
        <taxon>Neoptera</taxon>
        <taxon>Paraneoptera</taxon>
        <taxon>Psocodea</taxon>
        <taxon>Troctomorpha</taxon>
        <taxon>Phthiraptera</taxon>
        <taxon>Amblycera</taxon>
        <taxon>Menoponidae</taxon>
        <taxon>Menopon</taxon>
    </lineage>
</organism>
<dbReference type="AlphaFoldDB" id="A0AAW2HNZ8"/>
<proteinExistence type="predicted"/>
<sequence>MLSKRVFLCKKHSCLQLICAAKYSRKSDSDKDYYKVVKSNDIVKDVSDGRLGSHPNWELFGPRGYRFLLPGSLGPAWHEVGSMIPYDIFSKSTSKLMSSFTVKLECAAQECPILLRKGVIELFPHSEANFSQQITVVTLTHKNPPAKRRKCSYVESEYYAKTFIWAAQEICMRLKDSGFWADFINPFSGKPYISPLHKPTLYETDERFRCLGFEIKNNNNCKVIQSRKNRKFIGNLFTNAPVNTPFLYDILNEN</sequence>
<reference evidence="1" key="1">
    <citation type="journal article" date="2024" name="Gigascience">
        <title>Chromosome-level genome of the poultry shaft louse Menopon gallinae provides insight into the host-switching and adaptive evolution of parasitic lice.</title>
        <authorList>
            <person name="Xu Y."/>
            <person name="Ma L."/>
            <person name="Liu S."/>
            <person name="Liang Y."/>
            <person name="Liu Q."/>
            <person name="He Z."/>
            <person name="Tian L."/>
            <person name="Duan Y."/>
            <person name="Cai W."/>
            <person name="Li H."/>
            <person name="Song F."/>
        </authorList>
    </citation>
    <scope>NUCLEOTIDE SEQUENCE</scope>
    <source>
        <strain evidence="1">Cailab_2023a</strain>
    </source>
</reference>
<dbReference type="EMBL" id="JARGDH010000004">
    <property type="protein sequence ID" value="KAL0271619.1"/>
    <property type="molecule type" value="Genomic_DNA"/>
</dbReference>
<accession>A0AAW2HNZ8</accession>
<name>A0AAW2HNZ8_9NEOP</name>
<evidence type="ECO:0008006" key="2">
    <source>
        <dbReference type="Google" id="ProtNLM"/>
    </source>
</evidence>
<dbReference type="GO" id="GO:0005739">
    <property type="term" value="C:mitochondrion"/>
    <property type="evidence" value="ECO:0007669"/>
    <property type="project" value="TreeGrafter"/>
</dbReference>
<dbReference type="GO" id="GO:0009235">
    <property type="term" value="P:cobalamin metabolic process"/>
    <property type="evidence" value="ECO:0007669"/>
    <property type="project" value="InterPro"/>
</dbReference>
<evidence type="ECO:0000313" key="1">
    <source>
        <dbReference type="EMBL" id="KAL0271619.1"/>
    </source>
</evidence>
<dbReference type="Pfam" id="PF10229">
    <property type="entry name" value="MMADHC"/>
    <property type="match status" value="1"/>
</dbReference>
<dbReference type="PANTHER" id="PTHR13192:SF3">
    <property type="entry name" value="COBALAMIN TRAFFICKING PROTEIN CBLD"/>
    <property type="match status" value="1"/>
</dbReference>